<accession>A0A8J7RPN7</accession>
<evidence type="ECO:0000313" key="1">
    <source>
        <dbReference type="EMBL" id="MBP1901002.1"/>
    </source>
</evidence>
<name>A0A8J7RPN7_9EURY</name>
<comment type="caution">
    <text evidence="1">The sequence shown here is derived from an EMBL/GenBank/DDBJ whole genome shotgun (WGS) entry which is preliminary data.</text>
</comment>
<organism evidence="1 2">
    <name type="scientific">Halorubrum trapanicum</name>
    <dbReference type="NCBI Taxonomy" id="29284"/>
    <lineage>
        <taxon>Archaea</taxon>
        <taxon>Methanobacteriati</taxon>
        <taxon>Methanobacteriota</taxon>
        <taxon>Stenosarchaea group</taxon>
        <taxon>Halobacteria</taxon>
        <taxon>Halobacteriales</taxon>
        <taxon>Haloferacaceae</taxon>
        <taxon>Halorubrum</taxon>
    </lineage>
</organism>
<sequence length="44" mass="4838">MLARAGELGLDEDDATSRLSRLATLEVVDLDNGYVHPDDTSSRY</sequence>
<keyword evidence="2" id="KW-1185">Reference proteome</keyword>
<reference evidence="1 2" key="1">
    <citation type="submission" date="2021-03" db="EMBL/GenBank/DDBJ databases">
        <title>Genomic Encyclopedia of Type Strains, Phase IV (KMG-IV): sequencing the most valuable type-strain genomes for metagenomic binning, comparative biology and taxonomic classification.</title>
        <authorList>
            <person name="Goeker M."/>
        </authorList>
    </citation>
    <scope>NUCLEOTIDE SEQUENCE [LARGE SCALE GENOMIC DNA]</scope>
    <source>
        <strain evidence="1 2">DSM 12287</strain>
    </source>
</reference>
<evidence type="ECO:0000313" key="2">
    <source>
        <dbReference type="Proteomes" id="UP000770586"/>
    </source>
</evidence>
<protein>
    <submittedName>
        <fullName evidence="1">Uncharacterized protein</fullName>
    </submittedName>
</protein>
<dbReference type="EMBL" id="JAGGKE010000002">
    <property type="protein sequence ID" value="MBP1901002.1"/>
    <property type="molecule type" value="Genomic_DNA"/>
</dbReference>
<dbReference type="Proteomes" id="UP000770586">
    <property type="component" value="Unassembled WGS sequence"/>
</dbReference>
<gene>
    <name evidence="1" type="ORF">J2744_000660</name>
</gene>
<dbReference type="AlphaFoldDB" id="A0A8J7RPN7"/>
<proteinExistence type="predicted"/>